<evidence type="ECO:0000259" key="8">
    <source>
        <dbReference type="PROSITE" id="PS50089"/>
    </source>
</evidence>
<dbReference type="GeneID" id="28829025"/>
<dbReference type="SUPFAM" id="SSF57850">
    <property type="entry name" value="RING/U-box"/>
    <property type="match status" value="1"/>
</dbReference>
<name>A0A194XR42_MOLSC</name>
<dbReference type="GO" id="GO:0000209">
    <property type="term" value="P:protein polyubiquitination"/>
    <property type="evidence" value="ECO:0007669"/>
    <property type="project" value="TreeGrafter"/>
</dbReference>
<keyword evidence="4" id="KW-0805">Transcription regulation</keyword>
<evidence type="ECO:0000256" key="6">
    <source>
        <dbReference type="PROSITE-ProRule" id="PRU00175"/>
    </source>
</evidence>
<comment type="catalytic activity">
    <reaction evidence="1">
        <text>S-ubiquitinyl-[E2 ubiquitin-conjugating enzyme]-L-cysteine + [acceptor protein]-L-lysine = [E2 ubiquitin-conjugating enzyme]-L-cysteine + N(6)-ubiquitinyl-[acceptor protein]-L-lysine.</text>
        <dbReference type="EC" id="2.3.2.27"/>
    </reaction>
</comment>
<dbReference type="EC" id="2.3.2.27" evidence="2"/>
<feature type="region of interest" description="Disordered" evidence="7">
    <location>
        <begin position="1"/>
        <end position="27"/>
    </location>
</feature>
<evidence type="ECO:0000313" key="10">
    <source>
        <dbReference type="Proteomes" id="UP000070700"/>
    </source>
</evidence>
<dbReference type="AlphaFoldDB" id="A0A194XR42"/>
<dbReference type="InParanoid" id="A0A194XR42"/>
<evidence type="ECO:0000256" key="4">
    <source>
        <dbReference type="ARBA" id="ARBA00023015"/>
    </source>
</evidence>
<dbReference type="InterPro" id="IPR001841">
    <property type="entry name" value="Znf_RING"/>
</dbReference>
<evidence type="ECO:0000256" key="2">
    <source>
        <dbReference type="ARBA" id="ARBA00012483"/>
    </source>
</evidence>
<keyword evidence="6" id="KW-0863">Zinc-finger</keyword>
<dbReference type="PANTHER" id="PTHR46077:SF1">
    <property type="entry name" value="TOP1 BINDING ARGININE_SERINE RICH PROTEIN, E3 UBIQUITIN LIGASE"/>
    <property type="match status" value="1"/>
</dbReference>
<dbReference type="InterPro" id="IPR013083">
    <property type="entry name" value="Znf_RING/FYVE/PHD"/>
</dbReference>
<evidence type="ECO:0000256" key="1">
    <source>
        <dbReference type="ARBA" id="ARBA00000900"/>
    </source>
</evidence>
<evidence type="ECO:0000256" key="7">
    <source>
        <dbReference type="SAM" id="MobiDB-lite"/>
    </source>
</evidence>
<dbReference type="OrthoDB" id="8062037at2759"/>
<dbReference type="GO" id="GO:0008270">
    <property type="term" value="F:zinc ion binding"/>
    <property type="evidence" value="ECO:0007669"/>
    <property type="project" value="UniProtKB-KW"/>
</dbReference>
<dbReference type="Gene3D" id="3.30.40.10">
    <property type="entry name" value="Zinc/RING finger domain, C3HC4 (zinc finger)"/>
    <property type="match status" value="1"/>
</dbReference>
<dbReference type="GO" id="GO:0061630">
    <property type="term" value="F:ubiquitin protein ligase activity"/>
    <property type="evidence" value="ECO:0007669"/>
    <property type="project" value="UniProtKB-EC"/>
</dbReference>
<protein>
    <recommendedName>
        <fullName evidence="2">RING-type E3 ubiquitin transferase</fullName>
        <ecNumber evidence="2">2.3.2.27</ecNumber>
    </recommendedName>
</protein>
<feature type="compositionally biased region" description="Polar residues" evidence="7">
    <location>
        <begin position="1"/>
        <end position="10"/>
    </location>
</feature>
<evidence type="ECO:0000256" key="3">
    <source>
        <dbReference type="ARBA" id="ARBA00022679"/>
    </source>
</evidence>
<dbReference type="SMART" id="SM00184">
    <property type="entry name" value="RING"/>
    <property type="match status" value="1"/>
</dbReference>
<accession>A0A194XR42</accession>
<sequence>METSRSSVCTSEKIVEKTTSQDDTVDGITQAQYIPEIKQSEADNSLSHSTSEEKELCVICQEHVSEPATTQPCNHSNFDFSCLTKWLELSPSCPLCKSKVTTVRYNFTPENTYSVYDVKEERRSNPNLGFREHALVLDSTQRLHLQRFQDHVERQHPQLRRYWPQFFSRLYMLLGHSEFHNHLEMLGEHPEMFRDHLYMLDGLQAPPRLFSGATSLYFNLDFLAYVVPKSDAYIAAVTIALLWAWNRILENHIASLL</sequence>
<organism evidence="9 10">
    <name type="scientific">Mollisia scopiformis</name>
    <name type="common">Conifer needle endophyte fungus</name>
    <name type="synonym">Phialocephala scopiformis</name>
    <dbReference type="NCBI Taxonomy" id="149040"/>
    <lineage>
        <taxon>Eukaryota</taxon>
        <taxon>Fungi</taxon>
        <taxon>Dikarya</taxon>
        <taxon>Ascomycota</taxon>
        <taxon>Pezizomycotina</taxon>
        <taxon>Leotiomycetes</taxon>
        <taxon>Helotiales</taxon>
        <taxon>Mollisiaceae</taxon>
        <taxon>Mollisia</taxon>
    </lineage>
</organism>
<dbReference type="PROSITE" id="PS50089">
    <property type="entry name" value="ZF_RING_2"/>
    <property type="match status" value="1"/>
</dbReference>
<reference evidence="9 10" key="1">
    <citation type="submission" date="2015-10" db="EMBL/GenBank/DDBJ databases">
        <title>Full genome of DAOMC 229536 Phialocephala scopiformis, a fungal endophyte of spruce producing the potent anti-insectan compound rugulosin.</title>
        <authorList>
            <consortium name="DOE Joint Genome Institute"/>
            <person name="Walker A.K."/>
            <person name="Frasz S.L."/>
            <person name="Seifert K.A."/>
            <person name="Miller J.D."/>
            <person name="Mondo S.J."/>
            <person name="Labutti K."/>
            <person name="Lipzen A."/>
            <person name="Dockter R."/>
            <person name="Kennedy M."/>
            <person name="Grigoriev I.V."/>
            <person name="Spatafora J.W."/>
        </authorList>
    </citation>
    <scope>NUCLEOTIDE SEQUENCE [LARGE SCALE GENOMIC DNA]</scope>
    <source>
        <strain evidence="9 10">CBS 120377</strain>
    </source>
</reference>
<evidence type="ECO:0000256" key="5">
    <source>
        <dbReference type="ARBA" id="ARBA00023163"/>
    </source>
</evidence>
<keyword evidence="6" id="KW-0479">Metal-binding</keyword>
<dbReference type="Pfam" id="PF13639">
    <property type="entry name" value="zf-RING_2"/>
    <property type="match status" value="1"/>
</dbReference>
<dbReference type="GO" id="GO:0006513">
    <property type="term" value="P:protein monoubiquitination"/>
    <property type="evidence" value="ECO:0007669"/>
    <property type="project" value="TreeGrafter"/>
</dbReference>
<evidence type="ECO:0000313" key="9">
    <source>
        <dbReference type="EMBL" id="KUJ22621.1"/>
    </source>
</evidence>
<keyword evidence="3" id="KW-0808">Transferase</keyword>
<dbReference type="EMBL" id="KQ947406">
    <property type="protein sequence ID" value="KUJ22621.1"/>
    <property type="molecule type" value="Genomic_DNA"/>
</dbReference>
<dbReference type="KEGG" id="psco:LY89DRAFT_728743"/>
<feature type="domain" description="RING-type" evidence="8">
    <location>
        <begin position="57"/>
        <end position="97"/>
    </location>
</feature>
<dbReference type="RefSeq" id="XP_018076976.1">
    <property type="nucleotide sequence ID" value="XM_018219299.1"/>
</dbReference>
<dbReference type="PANTHER" id="PTHR46077">
    <property type="entry name" value="E3 UBIQUITIN-PROTEIN LIGASE TOPORS"/>
    <property type="match status" value="1"/>
</dbReference>
<keyword evidence="5" id="KW-0804">Transcription</keyword>
<proteinExistence type="predicted"/>
<keyword evidence="10" id="KW-1185">Reference proteome</keyword>
<keyword evidence="6" id="KW-0862">Zinc</keyword>
<dbReference type="Proteomes" id="UP000070700">
    <property type="component" value="Unassembled WGS sequence"/>
</dbReference>
<gene>
    <name evidence="9" type="ORF">LY89DRAFT_728743</name>
</gene>